<feature type="binding site" evidence="6">
    <location>
        <position position="83"/>
    </location>
    <ligand>
        <name>S-adenosyl-L-methionine</name>
        <dbReference type="ChEBI" id="CHEBI:59789"/>
    </ligand>
</feature>
<gene>
    <name evidence="6 7" type="primary">rsmG</name>
    <name evidence="7" type="ORF">E1B00_12380</name>
</gene>
<dbReference type="EC" id="2.1.1.170" evidence="6"/>
<name>A0A5C4RRC1_9GAMM</name>
<dbReference type="PANTHER" id="PTHR31760">
    <property type="entry name" value="S-ADENOSYL-L-METHIONINE-DEPENDENT METHYLTRANSFERASES SUPERFAMILY PROTEIN"/>
    <property type="match status" value="1"/>
</dbReference>
<organism evidence="7 8">
    <name type="scientific">Arenimonas terrae</name>
    <dbReference type="NCBI Taxonomy" id="2546226"/>
    <lineage>
        <taxon>Bacteria</taxon>
        <taxon>Pseudomonadati</taxon>
        <taxon>Pseudomonadota</taxon>
        <taxon>Gammaproteobacteria</taxon>
        <taxon>Lysobacterales</taxon>
        <taxon>Lysobacteraceae</taxon>
        <taxon>Arenimonas</taxon>
    </lineage>
</organism>
<evidence type="ECO:0000313" key="7">
    <source>
        <dbReference type="EMBL" id="TNJ33097.1"/>
    </source>
</evidence>
<dbReference type="EMBL" id="SMDR01000003">
    <property type="protein sequence ID" value="TNJ33097.1"/>
    <property type="molecule type" value="Genomic_DNA"/>
</dbReference>
<feature type="binding site" evidence="6">
    <location>
        <position position="144"/>
    </location>
    <ligand>
        <name>S-adenosyl-L-methionine</name>
        <dbReference type="ChEBI" id="CHEBI:59789"/>
    </ligand>
</feature>
<dbReference type="SUPFAM" id="SSF53335">
    <property type="entry name" value="S-adenosyl-L-methionine-dependent methyltransferases"/>
    <property type="match status" value="1"/>
</dbReference>
<comment type="caution">
    <text evidence="6">Lacks conserved residue(s) required for the propagation of feature annotation.</text>
</comment>
<evidence type="ECO:0000256" key="2">
    <source>
        <dbReference type="ARBA" id="ARBA00022552"/>
    </source>
</evidence>
<comment type="catalytic activity">
    <reaction evidence="6">
        <text>guanosine(527) in 16S rRNA + S-adenosyl-L-methionine = N(7)-methylguanosine(527) in 16S rRNA + S-adenosyl-L-homocysteine</text>
        <dbReference type="Rhea" id="RHEA:42732"/>
        <dbReference type="Rhea" id="RHEA-COMP:10209"/>
        <dbReference type="Rhea" id="RHEA-COMP:10210"/>
        <dbReference type="ChEBI" id="CHEBI:57856"/>
        <dbReference type="ChEBI" id="CHEBI:59789"/>
        <dbReference type="ChEBI" id="CHEBI:74269"/>
        <dbReference type="ChEBI" id="CHEBI:74480"/>
        <dbReference type="EC" id="2.1.1.170"/>
    </reaction>
</comment>
<evidence type="ECO:0000256" key="1">
    <source>
        <dbReference type="ARBA" id="ARBA00022490"/>
    </source>
</evidence>
<evidence type="ECO:0000256" key="6">
    <source>
        <dbReference type="HAMAP-Rule" id="MF_00074"/>
    </source>
</evidence>
<sequence>MNPLTHLLPELESGLSALGLPPRPLADRLLDYLALLDRWNKTYNLTAVREPREMLAKHLLDSLSMWPHVAPGKLADLGTGPGLPGIPLALAVPGLQVTLVESISKKTRFLREVVRQLGLDNVRVLDSRAEAVAEPGAYDQITARAMDTLAGILAVGGHLLAPGGRLLAMKGQRPDAEIAALPPGWRVESVQALTVPGLEGDRHLVTVTRDPAEAA</sequence>
<dbReference type="CDD" id="cd02440">
    <property type="entry name" value="AdoMet_MTases"/>
    <property type="match status" value="1"/>
</dbReference>
<comment type="caution">
    <text evidence="7">The sequence shown here is derived from an EMBL/GenBank/DDBJ whole genome shotgun (WGS) entry which is preliminary data.</text>
</comment>
<accession>A0A5C4RRC1</accession>
<evidence type="ECO:0000313" key="8">
    <source>
        <dbReference type="Proteomes" id="UP000305760"/>
    </source>
</evidence>
<dbReference type="NCBIfam" id="TIGR00138">
    <property type="entry name" value="rsmG_gidB"/>
    <property type="match status" value="1"/>
</dbReference>
<proteinExistence type="inferred from homology"/>
<evidence type="ECO:0000256" key="4">
    <source>
        <dbReference type="ARBA" id="ARBA00022679"/>
    </source>
</evidence>
<dbReference type="Proteomes" id="UP000305760">
    <property type="component" value="Unassembled WGS sequence"/>
</dbReference>
<keyword evidence="5 6" id="KW-0949">S-adenosyl-L-methionine</keyword>
<dbReference type="AlphaFoldDB" id="A0A5C4RRC1"/>
<dbReference type="HAMAP" id="MF_00074">
    <property type="entry name" value="16SrRNA_methyltr_G"/>
    <property type="match status" value="1"/>
</dbReference>
<dbReference type="PIRSF" id="PIRSF003078">
    <property type="entry name" value="GidB"/>
    <property type="match status" value="1"/>
</dbReference>
<keyword evidence="3 6" id="KW-0489">Methyltransferase</keyword>
<comment type="similarity">
    <text evidence="6">Belongs to the methyltransferase superfamily. RNA methyltransferase RsmG family.</text>
</comment>
<comment type="function">
    <text evidence="6">Specifically methylates the N7 position of guanine in position 527 of 16S rRNA.</text>
</comment>
<keyword evidence="2 6" id="KW-0698">rRNA processing</keyword>
<feature type="binding site" evidence="6">
    <location>
        <begin position="129"/>
        <end position="130"/>
    </location>
    <ligand>
        <name>S-adenosyl-L-methionine</name>
        <dbReference type="ChEBI" id="CHEBI:59789"/>
    </ligand>
</feature>
<dbReference type="Gene3D" id="3.40.50.150">
    <property type="entry name" value="Vaccinia Virus protein VP39"/>
    <property type="match status" value="1"/>
</dbReference>
<dbReference type="InterPro" id="IPR029063">
    <property type="entry name" value="SAM-dependent_MTases_sf"/>
</dbReference>
<reference evidence="7 8" key="1">
    <citation type="submission" date="2019-03" db="EMBL/GenBank/DDBJ databases">
        <title>Arenimonas daejeonensis sp. nov., isolated from compost.</title>
        <authorList>
            <person name="Jeon C.O."/>
        </authorList>
    </citation>
    <scope>NUCLEOTIDE SEQUENCE [LARGE SCALE GENOMIC DNA]</scope>
    <source>
        <strain evidence="7 8">R29</strain>
    </source>
</reference>
<keyword evidence="4 6" id="KW-0808">Transferase</keyword>
<comment type="subcellular location">
    <subcellularLocation>
        <location evidence="6">Cytoplasm</location>
    </subcellularLocation>
</comment>
<keyword evidence="1 6" id="KW-0963">Cytoplasm</keyword>
<evidence type="ECO:0000256" key="5">
    <source>
        <dbReference type="ARBA" id="ARBA00022691"/>
    </source>
</evidence>
<dbReference type="OrthoDB" id="9808773at2"/>
<protein>
    <recommendedName>
        <fullName evidence="6">Ribosomal RNA small subunit methyltransferase G</fullName>
        <ecNumber evidence="6">2.1.1.170</ecNumber>
    </recommendedName>
    <alternativeName>
        <fullName evidence="6">16S rRNA 7-methylguanosine methyltransferase</fullName>
        <shortName evidence="6">16S rRNA m7G methyltransferase</shortName>
    </alternativeName>
</protein>
<keyword evidence="8" id="KW-1185">Reference proteome</keyword>
<evidence type="ECO:0000256" key="3">
    <source>
        <dbReference type="ARBA" id="ARBA00022603"/>
    </source>
</evidence>
<dbReference type="GO" id="GO:0070043">
    <property type="term" value="F:rRNA (guanine-N7-)-methyltransferase activity"/>
    <property type="evidence" value="ECO:0007669"/>
    <property type="project" value="UniProtKB-UniRule"/>
</dbReference>
<dbReference type="GO" id="GO:0005829">
    <property type="term" value="C:cytosol"/>
    <property type="evidence" value="ECO:0007669"/>
    <property type="project" value="TreeGrafter"/>
</dbReference>
<dbReference type="PANTHER" id="PTHR31760:SF0">
    <property type="entry name" value="S-ADENOSYL-L-METHIONINE-DEPENDENT METHYLTRANSFERASES SUPERFAMILY PROTEIN"/>
    <property type="match status" value="1"/>
</dbReference>
<dbReference type="Pfam" id="PF02527">
    <property type="entry name" value="GidB"/>
    <property type="match status" value="1"/>
</dbReference>
<feature type="binding site" evidence="6">
    <location>
        <position position="78"/>
    </location>
    <ligand>
        <name>S-adenosyl-L-methionine</name>
        <dbReference type="ChEBI" id="CHEBI:59789"/>
    </ligand>
</feature>
<dbReference type="InterPro" id="IPR003682">
    <property type="entry name" value="rRNA_ssu_MeTfrase_G"/>
</dbReference>